<evidence type="ECO:0000256" key="6">
    <source>
        <dbReference type="ARBA" id="ARBA00022619"/>
    </source>
</evidence>
<keyword evidence="6" id="KW-0686">Riboflavin biosynthesis</keyword>
<dbReference type="SUPFAM" id="SSF63380">
    <property type="entry name" value="Riboflavin synthase domain-like"/>
    <property type="match status" value="2"/>
</dbReference>
<evidence type="ECO:0000259" key="11">
    <source>
        <dbReference type="PROSITE" id="PS51177"/>
    </source>
</evidence>
<evidence type="ECO:0000256" key="10">
    <source>
        <dbReference type="PROSITE-ProRule" id="PRU00524"/>
    </source>
</evidence>
<evidence type="ECO:0000313" key="12">
    <source>
        <dbReference type="EMBL" id="MBU3852830.1"/>
    </source>
</evidence>
<evidence type="ECO:0000256" key="1">
    <source>
        <dbReference type="ARBA" id="ARBA00000968"/>
    </source>
</evidence>
<keyword evidence="8" id="KW-0677">Repeat</keyword>
<dbReference type="InterPro" id="IPR026017">
    <property type="entry name" value="Lumazine-bd_dom"/>
</dbReference>
<comment type="function">
    <text evidence="2">Catalyzes the dismutation of two molecules of 6,7-dimethyl-8-ribityllumazine, resulting in the formation of riboflavin and 5-amino-6-(D-ribitylamino)uracil.</text>
</comment>
<dbReference type="CDD" id="cd00402">
    <property type="entry name" value="Riboflavin_synthase_like"/>
    <property type="match status" value="1"/>
</dbReference>
<gene>
    <name evidence="12" type="ORF">H9789_03200</name>
</gene>
<feature type="domain" description="Lumazine-binding" evidence="11">
    <location>
        <begin position="1"/>
        <end position="95"/>
    </location>
</feature>
<dbReference type="InterPro" id="IPR023366">
    <property type="entry name" value="ATP_synth_asu-like_sf"/>
</dbReference>
<dbReference type="PANTHER" id="PTHR21098:SF12">
    <property type="entry name" value="RIBOFLAVIN SYNTHASE"/>
    <property type="match status" value="1"/>
</dbReference>
<feature type="domain" description="Lumazine-binding" evidence="11">
    <location>
        <begin position="96"/>
        <end position="197"/>
    </location>
</feature>
<proteinExistence type="predicted"/>
<comment type="caution">
    <text evidence="12">The sequence shown here is derived from an EMBL/GenBank/DDBJ whole genome shotgun (WGS) entry which is preliminary data.</text>
</comment>
<comment type="catalytic activity">
    <reaction evidence="1">
        <text>2 6,7-dimethyl-8-(1-D-ribityl)lumazine + H(+) = 5-amino-6-(D-ribitylamino)uracil + riboflavin</text>
        <dbReference type="Rhea" id="RHEA:20772"/>
        <dbReference type="ChEBI" id="CHEBI:15378"/>
        <dbReference type="ChEBI" id="CHEBI:15934"/>
        <dbReference type="ChEBI" id="CHEBI:57986"/>
        <dbReference type="ChEBI" id="CHEBI:58201"/>
        <dbReference type="EC" id="2.5.1.9"/>
    </reaction>
</comment>
<dbReference type="GO" id="GO:0004746">
    <property type="term" value="F:riboflavin synthase activity"/>
    <property type="evidence" value="ECO:0007669"/>
    <property type="project" value="UniProtKB-UniRule"/>
</dbReference>
<dbReference type="Proteomes" id="UP000823865">
    <property type="component" value="Unassembled WGS sequence"/>
</dbReference>
<sequence length="204" mass="22660">MFSGIVEECAQVVAIEKELENVHFTLKCSFVDELKIDQSVAHNGVCLTVVRIENGTYTVTAMKETLDRSNLGLLQVGDEVNVERSMMMNGRLDGHIVQGHVDQTAECVSVEDAEGSHVFTFRYAFDPEMAKRGYFTVDKGSVTVNGVSLTVCNPTQDTFQVCIIPYTFDHTNFHTFKPGSVVNLEFDIIGKYLSRMMSLTGQQG</sequence>
<evidence type="ECO:0000256" key="7">
    <source>
        <dbReference type="ARBA" id="ARBA00022679"/>
    </source>
</evidence>
<reference evidence="12" key="1">
    <citation type="journal article" date="2021" name="PeerJ">
        <title>Extensive microbial diversity within the chicken gut microbiome revealed by metagenomics and culture.</title>
        <authorList>
            <person name="Gilroy R."/>
            <person name="Ravi A."/>
            <person name="Getino M."/>
            <person name="Pursley I."/>
            <person name="Horton D.L."/>
            <person name="Alikhan N.F."/>
            <person name="Baker D."/>
            <person name="Gharbi K."/>
            <person name="Hall N."/>
            <person name="Watson M."/>
            <person name="Adriaenssens E.M."/>
            <person name="Foster-Nyarko E."/>
            <person name="Jarju S."/>
            <person name="Secka A."/>
            <person name="Antonio M."/>
            <person name="Oren A."/>
            <person name="Chaudhuri R.R."/>
            <person name="La Ragione R."/>
            <person name="Hildebrand F."/>
            <person name="Pallen M.J."/>
        </authorList>
    </citation>
    <scope>NUCLEOTIDE SEQUENCE</scope>
    <source>
        <strain evidence="12">G3-2149</strain>
    </source>
</reference>
<feature type="repeat" description="Lumazine-binding" evidence="10">
    <location>
        <begin position="1"/>
        <end position="95"/>
    </location>
</feature>
<evidence type="ECO:0000256" key="9">
    <source>
        <dbReference type="NCBIfam" id="TIGR00187"/>
    </source>
</evidence>
<evidence type="ECO:0000256" key="2">
    <source>
        <dbReference type="ARBA" id="ARBA00002803"/>
    </source>
</evidence>
<evidence type="ECO:0000256" key="8">
    <source>
        <dbReference type="ARBA" id="ARBA00022737"/>
    </source>
</evidence>
<dbReference type="PIRSF" id="PIRSF000498">
    <property type="entry name" value="Riboflavin_syn_A"/>
    <property type="match status" value="1"/>
</dbReference>
<dbReference type="GO" id="GO:0009231">
    <property type="term" value="P:riboflavin biosynthetic process"/>
    <property type="evidence" value="ECO:0007669"/>
    <property type="project" value="UniProtKB-KW"/>
</dbReference>
<dbReference type="FunFam" id="2.40.30.20:FF:000007">
    <property type="entry name" value="Riboflavin synthase, alpha subunit"/>
    <property type="match status" value="1"/>
</dbReference>
<reference evidence="12" key="2">
    <citation type="submission" date="2021-04" db="EMBL/GenBank/DDBJ databases">
        <authorList>
            <person name="Gilroy R."/>
        </authorList>
    </citation>
    <scope>NUCLEOTIDE SEQUENCE</scope>
    <source>
        <strain evidence="12">G3-2149</strain>
    </source>
</reference>
<dbReference type="PANTHER" id="PTHR21098">
    <property type="entry name" value="RIBOFLAVIN SYNTHASE ALPHA CHAIN"/>
    <property type="match status" value="1"/>
</dbReference>
<dbReference type="InterPro" id="IPR017938">
    <property type="entry name" value="Riboflavin_synthase-like_b-brl"/>
</dbReference>
<name>A0A9E2P227_9BACT</name>
<dbReference type="NCBIfam" id="NF006767">
    <property type="entry name" value="PRK09289.1"/>
    <property type="match status" value="1"/>
</dbReference>
<dbReference type="PROSITE" id="PS51177">
    <property type="entry name" value="LUMAZINE_BIND"/>
    <property type="match status" value="2"/>
</dbReference>
<keyword evidence="7 12" id="KW-0808">Transferase</keyword>
<feature type="repeat" description="Lumazine-binding" evidence="10">
    <location>
        <begin position="96"/>
        <end position="197"/>
    </location>
</feature>
<accession>A0A9E2P227</accession>
<dbReference type="AlphaFoldDB" id="A0A9E2P227"/>
<protein>
    <recommendedName>
        <fullName evidence="5 9">Riboflavin synthase</fullName>
        <ecNumber evidence="4 9">2.5.1.9</ecNumber>
    </recommendedName>
</protein>
<dbReference type="NCBIfam" id="TIGR00187">
    <property type="entry name" value="ribE"/>
    <property type="match status" value="1"/>
</dbReference>
<evidence type="ECO:0000256" key="4">
    <source>
        <dbReference type="ARBA" id="ARBA00012827"/>
    </source>
</evidence>
<evidence type="ECO:0000313" key="13">
    <source>
        <dbReference type="Proteomes" id="UP000823865"/>
    </source>
</evidence>
<evidence type="ECO:0000256" key="3">
    <source>
        <dbReference type="ARBA" id="ARBA00004887"/>
    </source>
</evidence>
<organism evidence="12 13">
    <name type="scientific">Candidatus Paraprevotella stercoravium</name>
    <dbReference type="NCBI Taxonomy" id="2838725"/>
    <lineage>
        <taxon>Bacteria</taxon>
        <taxon>Pseudomonadati</taxon>
        <taxon>Bacteroidota</taxon>
        <taxon>Bacteroidia</taxon>
        <taxon>Bacteroidales</taxon>
        <taxon>Prevotellaceae</taxon>
        <taxon>Paraprevotella</taxon>
    </lineage>
</organism>
<dbReference type="Pfam" id="PF00677">
    <property type="entry name" value="Lum_binding"/>
    <property type="match status" value="2"/>
</dbReference>
<evidence type="ECO:0000256" key="5">
    <source>
        <dbReference type="ARBA" id="ARBA00013950"/>
    </source>
</evidence>
<dbReference type="EC" id="2.5.1.9" evidence="4 9"/>
<dbReference type="EMBL" id="JAHLFU010000057">
    <property type="protein sequence ID" value="MBU3852830.1"/>
    <property type="molecule type" value="Genomic_DNA"/>
</dbReference>
<comment type="pathway">
    <text evidence="3">Cofactor biosynthesis; riboflavin biosynthesis; riboflavin from 2-hydroxy-3-oxobutyl phosphate and 5-amino-6-(D-ribitylamino)uracil: step 2/2.</text>
</comment>
<dbReference type="InterPro" id="IPR001783">
    <property type="entry name" value="Lumazine-bd"/>
</dbReference>
<dbReference type="Gene3D" id="2.40.30.20">
    <property type="match status" value="2"/>
</dbReference>